<dbReference type="InterPro" id="IPR036909">
    <property type="entry name" value="Cyt_c-like_dom_sf"/>
</dbReference>
<feature type="signal peptide" evidence="10">
    <location>
        <begin position="1"/>
        <end position="22"/>
    </location>
</feature>
<keyword evidence="4 9" id="KW-0479">Metal-binding</keyword>
<feature type="chain" id="PRO_5026882349" evidence="10">
    <location>
        <begin position="23"/>
        <end position="245"/>
    </location>
</feature>
<dbReference type="SUPFAM" id="SSF46626">
    <property type="entry name" value="Cytochrome c"/>
    <property type="match status" value="2"/>
</dbReference>
<evidence type="ECO:0000256" key="10">
    <source>
        <dbReference type="SAM" id="SignalP"/>
    </source>
</evidence>
<gene>
    <name evidence="12" type="ORF">GON04_11885</name>
</gene>
<keyword evidence="5" id="KW-0574">Periplasm</keyword>
<evidence type="ECO:0000256" key="9">
    <source>
        <dbReference type="PIRSR" id="PIRSR000005-2"/>
    </source>
</evidence>
<evidence type="ECO:0000256" key="3">
    <source>
        <dbReference type="ARBA" id="ARBA00022617"/>
    </source>
</evidence>
<feature type="domain" description="Cytochrome c" evidence="11">
    <location>
        <begin position="143"/>
        <end position="229"/>
    </location>
</feature>
<dbReference type="Proteomes" id="UP000469385">
    <property type="component" value="Unassembled WGS sequence"/>
</dbReference>
<organism evidence="12 13">
    <name type="scientific">Ramlibacter pinisoli</name>
    <dbReference type="NCBI Taxonomy" id="2682844"/>
    <lineage>
        <taxon>Bacteria</taxon>
        <taxon>Pseudomonadati</taxon>
        <taxon>Pseudomonadota</taxon>
        <taxon>Betaproteobacteria</taxon>
        <taxon>Burkholderiales</taxon>
        <taxon>Comamonadaceae</taxon>
        <taxon>Ramlibacter</taxon>
    </lineage>
</organism>
<dbReference type="GO" id="GO:0042597">
    <property type="term" value="C:periplasmic space"/>
    <property type="evidence" value="ECO:0007669"/>
    <property type="project" value="UniProtKB-SubCell"/>
</dbReference>
<feature type="domain" description="Cytochrome c" evidence="11">
    <location>
        <begin position="42"/>
        <end position="128"/>
    </location>
</feature>
<dbReference type="PANTHER" id="PTHR33751">
    <property type="entry name" value="CBB3-TYPE CYTOCHROME C OXIDASE SUBUNIT FIXP"/>
    <property type="match status" value="1"/>
</dbReference>
<keyword evidence="3 8" id="KW-0349">Heme</keyword>
<comment type="caution">
    <text evidence="12">The sequence shown here is derived from an EMBL/GenBank/DDBJ whole genome shotgun (WGS) entry which is preliminary data.</text>
</comment>
<dbReference type="InterPro" id="IPR024167">
    <property type="entry name" value="Cytochrome_c4-like"/>
</dbReference>
<feature type="binding site" description="axial binding residue" evidence="9">
    <location>
        <position position="105"/>
    </location>
    <ligand>
        <name>heme c</name>
        <dbReference type="ChEBI" id="CHEBI:61717"/>
        <label>1</label>
    </ligand>
    <ligandPart>
        <name>Fe</name>
        <dbReference type="ChEBI" id="CHEBI:18248"/>
    </ligandPart>
</feature>
<sequence length="245" mass="25095">MNKLLSTLFALAVASATGFAHAQAAPAAPASAAQPAAAAAKPAAPTSPASLQAKVAMCLGCHNIVGYQASFPEVHKVPKLGGQSAGYIEAALNAYKGGERKHPTMRGIADALSDQDIKDIAVHYSKQGQGEGQAAAADKPSREPSPQVAALLQKAACASCHGANLSKPIAPNYPKIAGQHSDYLFVALKAYKTDNNAAVGRSNGVMGAIAKQFSNAELKALAQYVGSLEGDLKTVPESRFHGASH</sequence>
<reference evidence="12 13" key="1">
    <citation type="submission" date="2019-12" db="EMBL/GenBank/DDBJ databases">
        <authorList>
            <person name="Huq M.A."/>
        </authorList>
    </citation>
    <scope>NUCLEOTIDE SEQUENCE [LARGE SCALE GENOMIC DNA]</scope>
    <source>
        <strain evidence="12 13">MAH-25</strain>
    </source>
</reference>
<comment type="PTM">
    <text evidence="8">Binds 2 heme c groups covalently per subunit.</text>
</comment>
<comment type="subcellular location">
    <subcellularLocation>
        <location evidence="1">Periplasm</location>
    </subcellularLocation>
</comment>
<keyword evidence="2" id="KW-0813">Transport</keyword>
<keyword evidence="7 9" id="KW-0408">Iron</keyword>
<dbReference type="AlphaFoldDB" id="A0A6N8ITE5"/>
<feature type="binding site" description="covalent" evidence="8">
    <location>
        <position position="160"/>
    </location>
    <ligand>
        <name>heme c</name>
        <dbReference type="ChEBI" id="CHEBI:61717"/>
        <label>2</label>
    </ligand>
</feature>
<feature type="binding site" description="axial binding residue" evidence="9">
    <location>
        <position position="161"/>
    </location>
    <ligand>
        <name>heme c</name>
        <dbReference type="ChEBI" id="CHEBI:61717"/>
        <label>2</label>
    </ligand>
    <ligandPart>
        <name>Fe</name>
        <dbReference type="ChEBI" id="CHEBI:18248"/>
    </ligandPart>
</feature>
<protein>
    <submittedName>
        <fullName evidence="12">C-type cytochrome</fullName>
    </submittedName>
</protein>
<dbReference type="Gene3D" id="1.10.760.10">
    <property type="entry name" value="Cytochrome c-like domain"/>
    <property type="match status" value="2"/>
</dbReference>
<evidence type="ECO:0000256" key="2">
    <source>
        <dbReference type="ARBA" id="ARBA00022448"/>
    </source>
</evidence>
<proteinExistence type="predicted"/>
<keyword evidence="6" id="KW-0249">Electron transport</keyword>
<feature type="binding site" description="axial binding residue" evidence="9">
    <location>
        <position position="62"/>
    </location>
    <ligand>
        <name>heme c</name>
        <dbReference type="ChEBI" id="CHEBI:61717"/>
        <label>1</label>
    </ligand>
    <ligandPart>
        <name>Fe</name>
        <dbReference type="ChEBI" id="CHEBI:18248"/>
    </ligandPart>
</feature>
<dbReference type="InterPro" id="IPR009056">
    <property type="entry name" value="Cyt_c-like_dom"/>
</dbReference>
<evidence type="ECO:0000256" key="4">
    <source>
        <dbReference type="ARBA" id="ARBA00022723"/>
    </source>
</evidence>
<dbReference type="GO" id="GO:0009055">
    <property type="term" value="F:electron transfer activity"/>
    <property type="evidence" value="ECO:0007669"/>
    <property type="project" value="InterPro"/>
</dbReference>
<dbReference type="RefSeq" id="WP_157398068.1">
    <property type="nucleotide sequence ID" value="NZ_WSEL01000003.1"/>
</dbReference>
<feature type="binding site" description="covalent" evidence="8">
    <location>
        <position position="58"/>
    </location>
    <ligand>
        <name>heme c</name>
        <dbReference type="ChEBI" id="CHEBI:61717"/>
        <label>1</label>
    </ligand>
</feature>
<evidence type="ECO:0000256" key="1">
    <source>
        <dbReference type="ARBA" id="ARBA00004418"/>
    </source>
</evidence>
<dbReference type="PANTHER" id="PTHR33751:SF9">
    <property type="entry name" value="CYTOCHROME C4"/>
    <property type="match status" value="1"/>
</dbReference>
<evidence type="ECO:0000259" key="11">
    <source>
        <dbReference type="PROSITE" id="PS51007"/>
    </source>
</evidence>
<dbReference type="PROSITE" id="PS51007">
    <property type="entry name" value="CYTC"/>
    <property type="match status" value="2"/>
</dbReference>
<dbReference type="GO" id="GO:0005506">
    <property type="term" value="F:iron ion binding"/>
    <property type="evidence" value="ECO:0007669"/>
    <property type="project" value="InterPro"/>
</dbReference>
<dbReference type="InterPro" id="IPR050597">
    <property type="entry name" value="Cytochrome_c_Oxidase_Subunit"/>
</dbReference>
<keyword evidence="10" id="KW-0732">Signal</keyword>
<accession>A0A6N8ITE5</accession>
<feature type="binding site" description="covalent" evidence="8">
    <location>
        <position position="157"/>
    </location>
    <ligand>
        <name>heme c</name>
        <dbReference type="ChEBI" id="CHEBI:61717"/>
        <label>2</label>
    </ligand>
</feature>
<evidence type="ECO:0000313" key="13">
    <source>
        <dbReference type="Proteomes" id="UP000469385"/>
    </source>
</evidence>
<evidence type="ECO:0000256" key="6">
    <source>
        <dbReference type="ARBA" id="ARBA00022982"/>
    </source>
</evidence>
<dbReference type="GO" id="GO:0020037">
    <property type="term" value="F:heme binding"/>
    <property type="evidence" value="ECO:0007669"/>
    <property type="project" value="InterPro"/>
</dbReference>
<evidence type="ECO:0000256" key="5">
    <source>
        <dbReference type="ARBA" id="ARBA00022764"/>
    </source>
</evidence>
<feature type="binding site" description="covalent" evidence="8">
    <location>
        <position position="61"/>
    </location>
    <ligand>
        <name>heme c</name>
        <dbReference type="ChEBI" id="CHEBI:61717"/>
        <label>1</label>
    </ligand>
</feature>
<evidence type="ECO:0000256" key="8">
    <source>
        <dbReference type="PIRSR" id="PIRSR000005-1"/>
    </source>
</evidence>
<dbReference type="Pfam" id="PF00034">
    <property type="entry name" value="Cytochrom_C"/>
    <property type="match status" value="1"/>
</dbReference>
<keyword evidence="13" id="KW-1185">Reference proteome</keyword>
<evidence type="ECO:0000313" key="12">
    <source>
        <dbReference type="EMBL" id="MVQ30154.1"/>
    </source>
</evidence>
<dbReference type="EMBL" id="WSEL01000003">
    <property type="protein sequence ID" value="MVQ30154.1"/>
    <property type="molecule type" value="Genomic_DNA"/>
</dbReference>
<evidence type="ECO:0000256" key="7">
    <source>
        <dbReference type="ARBA" id="ARBA00023004"/>
    </source>
</evidence>
<dbReference type="PIRSF" id="PIRSF000005">
    <property type="entry name" value="Cytochrome_c4"/>
    <property type="match status" value="1"/>
</dbReference>
<feature type="binding site" description="axial binding residue" evidence="9">
    <location>
        <position position="206"/>
    </location>
    <ligand>
        <name>heme c</name>
        <dbReference type="ChEBI" id="CHEBI:61717"/>
        <label>2</label>
    </ligand>
    <ligandPart>
        <name>Fe</name>
        <dbReference type="ChEBI" id="CHEBI:18248"/>
    </ligandPart>
</feature>
<name>A0A6N8ITE5_9BURK</name>